<name>A0A562BQT0_9BURK</name>
<evidence type="ECO:0000313" key="2">
    <source>
        <dbReference type="Proteomes" id="UP000318141"/>
    </source>
</evidence>
<accession>A0A562BQT0</accession>
<protein>
    <recommendedName>
        <fullName evidence="3">F-box domain-containing protein</fullName>
    </recommendedName>
</protein>
<gene>
    <name evidence="1" type="ORF">L602_001800000680</name>
</gene>
<organism evidence="1 2">
    <name type="scientific">Cupriavidus gilardii J11</name>
    <dbReference type="NCBI Taxonomy" id="936133"/>
    <lineage>
        <taxon>Bacteria</taxon>
        <taxon>Pseudomonadati</taxon>
        <taxon>Pseudomonadota</taxon>
        <taxon>Betaproteobacteria</taxon>
        <taxon>Burkholderiales</taxon>
        <taxon>Burkholderiaceae</taxon>
        <taxon>Cupriavidus</taxon>
    </lineage>
</organism>
<evidence type="ECO:0000313" key="1">
    <source>
        <dbReference type="EMBL" id="TWG87259.1"/>
    </source>
</evidence>
<sequence length="183" mass="19080">MFHSLPPSSSSSPANSFANLPASGGPLGALRSGIRFATQAVQQHAIQFGQTVQRFFRARAAGSAEPAPPVPNTVTASQGATLAELPVFVLEHVAGFLPWRDAQRLATLVCSSLHHALAQDARLRLVVINACTGWSLNALRAATTQPGKTQAPTPAPAMKLAPAQARRLITPAGSPCRLGPARP</sequence>
<dbReference type="EMBL" id="VLJN01000010">
    <property type="protein sequence ID" value="TWG87259.1"/>
    <property type="molecule type" value="Genomic_DNA"/>
</dbReference>
<dbReference type="Proteomes" id="UP000318141">
    <property type="component" value="Unassembled WGS sequence"/>
</dbReference>
<dbReference type="AlphaFoldDB" id="A0A562BQT0"/>
<dbReference type="InterPro" id="IPR036047">
    <property type="entry name" value="F-box-like_dom_sf"/>
</dbReference>
<comment type="caution">
    <text evidence="1">The sequence shown here is derived from an EMBL/GenBank/DDBJ whole genome shotgun (WGS) entry which is preliminary data.</text>
</comment>
<proteinExistence type="predicted"/>
<reference evidence="1 2" key="1">
    <citation type="submission" date="2019-07" db="EMBL/GenBank/DDBJ databases">
        <title>Genome sequencing of lignin-degrading bacterial isolates.</title>
        <authorList>
            <person name="Gladden J."/>
        </authorList>
    </citation>
    <scope>NUCLEOTIDE SEQUENCE [LARGE SCALE GENOMIC DNA]</scope>
    <source>
        <strain evidence="1 2">J11</strain>
    </source>
</reference>
<keyword evidence="2" id="KW-1185">Reference proteome</keyword>
<evidence type="ECO:0008006" key="3">
    <source>
        <dbReference type="Google" id="ProtNLM"/>
    </source>
</evidence>
<dbReference type="SUPFAM" id="SSF81383">
    <property type="entry name" value="F-box domain"/>
    <property type="match status" value="1"/>
</dbReference>